<feature type="region of interest" description="Disordered" evidence="1">
    <location>
        <begin position="272"/>
        <end position="296"/>
    </location>
</feature>
<feature type="compositionally biased region" description="Basic and acidic residues" evidence="1">
    <location>
        <begin position="101"/>
        <end position="114"/>
    </location>
</feature>
<dbReference type="InterPro" id="IPR026245">
    <property type="entry name" value="FRG2"/>
</dbReference>
<gene>
    <name evidence="2" type="ORF">Celaphus_00004834</name>
</gene>
<feature type="compositionally biased region" description="Polar residues" evidence="1">
    <location>
        <begin position="47"/>
        <end position="56"/>
    </location>
</feature>
<protein>
    <recommendedName>
        <fullName evidence="4">FRG2</fullName>
    </recommendedName>
</protein>
<evidence type="ECO:0008006" key="4">
    <source>
        <dbReference type="Google" id="ProtNLM"/>
    </source>
</evidence>
<dbReference type="Pfam" id="PF15315">
    <property type="entry name" value="FRG2"/>
    <property type="match status" value="1"/>
</dbReference>
<evidence type="ECO:0000313" key="2">
    <source>
        <dbReference type="EMBL" id="OWK16552.1"/>
    </source>
</evidence>
<feature type="compositionally biased region" description="Basic and acidic residues" evidence="1">
    <location>
        <begin position="1"/>
        <end position="10"/>
    </location>
</feature>
<feature type="compositionally biased region" description="Polar residues" evidence="1">
    <location>
        <begin position="144"/>
        <end position="156"/>
    </location>
</feature>
<sequence length="296" mass="33323">MESGTEDLHPHSPSMEQPTDQTPSQQDSFEEKSSDVEEKLSEGKSEIVSSQLQQNSMEERGSDEEDKRSEEKGKTFSFHLDSHIQRPDRNLSWSESEMDEKENSKENETQDRNRRTAPSDSERGSSSESSRKRKMDSRDRTCDGTGSSPDEPSVTSENKKRKVLESGRSSSSEETQVPHSRRPHPRRPGHSRRPRSRSPEDQPPPLRKSLVTSLRYMSEAIYQSIVHMHKQPGYSPQCWQRLAQLRGPLWAAAQTMYTMANQAAYAFPAEGWLSPTPAPTKDGGEGPSSEASPPLP</sequence>
<reference evidence="2 3" key="1">
    <citation type="journal article" date="2018" name="Mol. Genet. Genomics">
        <title>The red deer Cervus elaphus genome CerEla1.0: sequencing, annotating, genes, and chromosomes.</title>
        <authorList>
            <person name="Bana N.A."/>
            <person name="Nyiri A."/>
            <person name="Nagy J."/>
            <person name="Frank K."/>
            <person name="Nagy T."/>
            <person name="Steger V."/>
            <person name="Schiller M."/>
            <person name="Lakatos P."/>
            <person name="Sugar L."/>
            <person name="Horn P."/>
            <person name="Barta E."/>
            <person name="Orosz L."/>
        </authorList>
    </citation>
    <scope>NUCLEOTIDE SEQUENCE [LARGE SCALE GENOMIC DNA]</scope>
    <source>
        <strain evidence="2">Hungarian</strain>
    </source>
</reference>
<feature type="compositionally biased region" description="Basic and acidic residues" evidence="1">
    <location>
        <begin position="57"/>
        <end position="89"/>
    </location>
</feature>
<feature type="compositionally biased region" description="Polar residues" evidence="1">
    <location>
        <begin position="14"/>
        <end position="27"/>
    </location>
</feature>
<dbReference type="OrthoDB" id="9751302at2759"/>
<feature type="compositionally biased region" description="Basic and acidic residues" evidence="1">
    <location>
        <begin position="29"/>
        <end position="45"/>
    </location>
</feature>
<comment type="caution">
    <text evidence="2">The sequence shown here is derived from an EMBL/GenBank/DDBJ whole genome shotgun (WGS) entry which is preliminary data.</text>
</comment>
<organism evidence="2 3">
    <name type="scientific">Cervus elaphus hippelaphus</name>
    <name type="common">European red deer</name>
    <dbReference type="NCBI Taxonomy" id="46360"/>
    <lineage>
        <taxon>Eukaryota</taxon>
        <taxon>Metazoa</taxon>
        <taxon>Chordata</taxon>
        <taxon>Craniata</taxon>
        <taxon>Vertebrata</taxon>
        <taxon>Euteleostomi</taxon>
        <taxon>Mammalia</taxon>
        <taxon>Eutheria</taxon>
        <taxon>Laurasiatheria</taxon>
        <taxon>Artiodactyla</taxon>
        <taxon>Ruminantia</taxon>
        <taxon>Pecora</taxon>
        <taxon>Cervidae</taxon>
        <taxon>Cervinae</taxon>
        <taxon>Cervus</taxon>
    </lineage>
</organism>
<dbReference type="EMBL" id="MKHE01000004">
    <property type="protein sequence ID" value="OWK16552.1"/>
    <property type="molecule type" value="Genomic_DNA"/>
</dbReference>
<feature type="region of interest" description="Disordered" evidence="1">
    <location>
        <begin position="1"/>
        <end position="207"/>
    </location>
</feature>
<feature type="compositionally biased region" description="Basic residues" evidence="1">
    <location>
        <begin position="179"/>
        <end position="196"/>
    </location>
</feature>
<dbReference type="PANTHER" id="PTHR31883">
    <property type="entry name" value="PROTEIN FRG2-RELATED"/>
    <property type="match status" value="1"/>
</dbReference>
<evidence type="ECO:0000256" key="1">
    <source>
        <dbReference type="SAM" id="MobiDB-lite"/>
    </source>
</evidence>
<dbReference type="Proteomes" id="UP000242450">
    <property type="component" value="Chromosome 4"/>
</dbReference>
<proteinExistence type="predicted"/>
<name>A0A212DEF4_CEREH</name>
<accession>A0A212DEF4</accession>
<dbReference type="AlphaFoldDB" id="A0A212DEF4"/>
<feature type="compositionally biased region" description="Polar residues" evidence="1">
    <location>
        <begin position="167"/>
        <end position="177"/>
    </location>
</feature>
<keyword evidence="3" id="KW-1185">Reference proteome</keyword>
<evidence type="ECO:0000313" key="3">
    <source>
        <dbReference type="Proteomes" id="UP000242450"/>
    </source>
</evidence>
<dbReference type="PANTHER" id="PTHR31883:SF1">
    <property type="entry name" value="PROTEIN FRG2-LIKE-2"/>
    <property type="match status" value="1"/>
</dbReference>